<evidence type="ECO:0008006" key="3">
    <source>
        <dbReference type="Google" id="ProtNLM"/>
    </source>
</evidence>
<dbReference type="InterPro" id="IPR018691">
    <property type="entry name" value="DUF2188"/>
</dbReference>
<evidence type="ECO:0000313" key="2">
    <source>
        <dbReference type="Proteomes" id="UP000251002"/>
    </source>
</evidence>
<keyword evidence="2" id="KW-1185">Reference proteome</keyword>
<proteinExistence type="predicted"/>
<dbReference type="Proteomes" id="UP000251002">
    <property type="component" value="Unassembled WGS sequence"/>
</dbReference>
<dbReference type="Pfam" id="PF09954">
    <property type="entry name" value="DUF2188"/>
    <property type="match status" value="1"/>
</dbReference>
<evidence type="ECO:0000313" key="1">
    <source>
        <dbReference type="EMBL" id="RAZ75398.1"/>
    </source>
</evidence>
<accession>A0A365KQX3</accession>
<dbReference type="EMBL" id="QLZR01000006">
    <property type="protein sequence ID" value="RAZ75398.1"/>
    <property type="molecule type" value="Genomic_DNA"/>
</dbReference>
<reference evidence="1 2" key="1">
    <citation type="submission" date="2018-06" db="EMBL/GenBank/DDBJ databases">
        <title>The draft genome sequences of strains SCU63 and S1.</title>
        <authorList>
            <person name="Gan L."/>
        </authorList>
    </citation>
    <scope>NUCLEOTIDE SEQUENCE [LARGE SCALE GENOMIC DNA]</scope>
    <source>
        <strain evidence="1 2">SCU63</strain>
    </source>
</reference>
<sequence>MKCYSVAPDQDATRWIVKLEDVAPTESFPSKDGAIAAAEELAKDNTPSKLQILDKDHNIVEEREY</sequence>
<dbReference type="AlphaFoldDB" id="A0A365KQX3"/>
<dbReference type="RefSeq" id="WP_112224209.1">
    <property type="nucleotide sequence ID" value="NZ_CP047673.1"/>
</dbReference>
<gene>
    <name evidence="1" type="ORF">DP120_13540</name>
</gene>
<comment type="caution">
    <text evidence="1">The sequence shown here is derived from an EMBL/GenBank/DDBJ whole genome shotgun (WGS) entry which is preliminary data.</text>
</comment>
<protein>
    <recommendedName>
        <fullName evidence="3">DUF2188 domain-containing protein</fullName>
    </recommendedName>
</protein>
<organism evidence="1 2">
    <name type="scientific">Planococcus halotolerans</name>
    <dbReference type="NCBI Taxonomy" id="2233542"/>
    <lineage>
        <taxon>Bacteria</taxon>
        <taxon>Bacillati</taxon>
        <taxon>Bacillota</taxon>
        <taxon>Bacilli</taxon>
        <taxon>Bacillales</taxon>
        <taxon>Caryophanaceae</taxon>
        <taxon>Planococcus</taxon>
    </lineage>
</organism>
<name>A0A365KQX3_9BACL</name>